<evidence type="ECO:0000256" key="6">
    <source>
        <dbReference type="ARBA" id="ARBA00023315"/>
    </source>
</evidence>
<dbReference type="Pfam" id="PF03279">
    <property type="entry name" value="Lip_A_acyltrans"/>
    <property type="match status" value="1"/>
</dbReference>
<reference evidence="7 8" key="1">
    <citation type="submission" date="2024-07" db="EMBL/GenBank/DDBJ databases">
        <authorList>
            <person name="Thanompreechachai J."/>
            <person name="Duangmal K."/>
        </authorList>
    </citation>
    <scope>NUCLEOTIDE SEQUENCE [LARGE SCALE GENOMIC DNA]</scope>
    <source>
        <strain evidence="7 8">TBRC 1896</strain>
    </source>
</reference>
<evidence type="ECO:0000313" key="7">
    <source>
        <dbReference type="EMBL" id="MEZ0492909.1"/>
    </source>
</evidence>
<keyword evidence="2" id="KW-1003">Cell membrane</keyword>
<keyword evidence="8" id="KW-1185">Reference proteome</keyword>
<evidence type="ECO:0000313" key="8">
    <source>
        <dbReference type="Proteomes" id="UP001566476"/>
    </source>
</evidence>
<dbReference type="Proteomes" id="UP001566476">
    <property type="component" value="Unassembled WGS sequence"/>
</dbReference>
<organism evidence="7 8">
    <name type="scientific">Kineococcus mangrovi</name>
    <dbReference type="NCBI Taxonomy" id="1660183"/>
    <lineage>
        <taxon>Bacteria</taxon>
        <taxon>Bacillati</taxon>
        <taxon>Actinomycetota</taxon>
        <taxon>Actinomycetes</taxon>
        <taxon>Kineosporiales</taxon>
        <taxon>Kineosporiaceae</taxon>
        <taxon>Kineococcus</taxon>
    </lineage>
</organism>
<dbReference type="InterPro" id="IPR004960">
    <property type="entry name" value="LipA_acyltrans"/>
</dbReference>
<dbReference type="PANTHER" id="PTHR30606:SF10">
    <property type="entry name" value="PHOSPHATIDYLINOSITOL MANNOSIDE ACYLTRANSFERASE"/>
    <property type="match status" value="1"/>
</dbReference>
<evidence type="ECO:0000256" key="1">
    <source>
        <dbReference type="ARBA" id="ARBA00004533"/>
    </source>
</evidence>
<dbReference type="PANTHER" id="PTHR30606">
    <property type="entry name" value="LIPID A BIOSYNTHESIS LAUROYL ACYLTRANSFERASE"/>
    <property type="match status" value="1"/>
</dbReference>
<dbReference type="NCBIfam" id="NF005919">
    <property type="entry name" value="PRK07920.1"/>
    <property type="match status" value="1"/>
</dbReference>
<comment type="caution">
    <text evidence="7">The sequence shown here is derived from an EMBL/GenBank/DDBJ whole genome shotgun (WGS) entry which is preliminary data.</text>
</comment>
<keyword evidence="6 7" id="KW-0012">Acyltransferase</keyword>
<dbReference type="RefSeq" id="WP_370719007.1">
    <property type="nucleotide sequence ID" value="NZ_JBGGTQ010000005.1"/>
</dbReference>
<evidence type="ECO:0000256" key="4">
    <source>
        <dbReference type="ARBA" id="ARBA00022679"/>
    </source>
</evidence>
<keyword evidence="4" id="KW-0808">Transferase</keyword>
<sequence length="310" mass="33776">MSLRDRVAVGAFRAGWRFARAVPEDLAVTASRHAADALARRGGPRVEQLRRNLARARPDAAPAELDVLVRDGLRSYARYWLDAFRLPAWTRERTVGAARFERGQDLRAALADGRGAVAFLGHLGNWDHAAAWSATELAPVVTVAERLRPEQVYAEFLAFRRSLGVEVLPLGDPASFGTLLRRLRAGAFVPLLADRDLTGAGVEVDFLAGRVRMAQGPATLALATGAPLFPIGLFHEVRQGRRVLVLDVADRVPAPARRPGEGPREHRRRAVAEMTQACADALAEVVVAHPDEWHVLQPVFAPVVPPPPGR</sequence>
<accession>A0ABV4I5M3</accession>
<keyword evidence="3" id="KW-0997">Cell inner membrane</keyword>
<dbReference type="GO" id="GO:0016746">
    <property type="term" value="F:acyltransferase activity"/>
    <property type="evidence" value="ECO:0007669"/>
    <property type="project" value="UniProtKB-KW"/>
</dbReference>
<evidence type="ECO:0000256" key="5">
    <source>
        <dbReference type="ARBA" id="ARBA00023136"/>
    </source>
</evidence>
<protein>
    <submittedName>
        <fullName evidence="7">Phosphatidylinositol mannoside acyltransferase</fullName>
    </submittedName>
</protein>
<gene>
    <name evidence="7" type="ORF">AB2L28_11770</name>
</gene>
<proteinExistence type="predicted"/>
<dbReference type="CDD" id="cd07984">
    <property type="entry name" value="LPLAT_LABLAT-like"/>
    <property type="match status" value="1"/>
</dbReference>
<dbReference type="EMBL" id="JBGGTQ010000005">
    <property type="protein sequence ID" value="MEZ0492909.1"/>
    <property type="molecule type" value="Genomic_DNA"/>
</dbReference>
<name>A0ABV4I5M3_9ACTN</name>
<comment type="subcellular location">
    <subcellularLocation>
        <location evidence="1">Cell inner membrane</location>
    </subcellularLocation>
</comment>
<evidence type="ECO:0000256" key="2">
    <source>
        <dbReference type="ARBA" id="ARBA00022475"/>
    </source>
</evidence>
<keyword evidence="5" id="KW-0472">Membrane</keyword>
<evidence type="ECO:0000256" key="3">
    <source>
        <dbReference type="ARBA" id="ARBA00022519"/>
    </source>
</evidence>